<dbReference type="Pfam" id="PF01695">
    <property type="entry name" value="IstB_IS21"/>
    <property type="match status" value="1"/>
</dbReference>
<organism evidence="4 5">
    <name type="scientific">Propionispora vibrioides</name>
    <dbReference type="NCBI Taxonomy" id="112903"/>
    <lineage>
        <taxon>Bacteria</taxon>
        <taxon>Bacillati</taxon>
        <taxon>Bacillota</taxon>
        <taxon>Negativicutes</taxon>
        <taxon>Selenomonadales</taxon>
        <taxon>Sporomusaceae</taxon>
        <taxon>Propionispora</taxon>
    </lineage>
</organism>
<keyword evidence="2" id="KW-0067">ATP-binding</keyword>
<dbReference type="STRING" id="112903.SAMN04490178_1542"/>
<dbReference type="GO" id="GO:0005524">
    <property type="term" value="F:ATP binding"/>
    <property type="evidence" value="ECO:0007669"/>
    <property type="project" value="UniProtKB-KW"/>
</dbReference>
<dbReference type="Gene3D" id="3.40.50.300">
    <property type="entry name" value="P-loop containing nucleotide triphosphate hydrolases"/>
    <property type="match status" value="1"/>
</dbReference>
<dbReference type="PANTHER" id="PTHR30050:SF4">
    <property type="entry name" value="ATP-BINDING PROTEIN RV3427C IN INSERTION SEQUENCE-RELATED"/>
    <property type="match status" value="1"/>
</dbReference>
<evidence type="ECO:0000313" key="4">
    <source>
        <dbReference type="EMBL" id="SEP47970.1"/>
    </source>
</evidence>
<dbReference type="NCBIfam" id="NF038214">
    <property type="entry name" value="IS21_help_AAA"/>
    <property type="match status" value="1"/>
</dbReference>
<dbReference type="RefSeq" id="WP_091752464.1">
    <property type="nucleotide sequence ID" value="NZ_FODY01000054.1"/>
</dbReference>
<dbReference type="InterPro" id="IPR028350">
    <property type="entry name" value="DNAC/IstB-like"/>
</dbReference>
<dbReference type="InterPro" id="IPR002611">
    <property type="entry name" value="IstB_ATP-bd"/>
</dbReference>
<protein>
    <submittedName>
        <fullName evidence="4">DNA replication protein DnaC</fullName>
    </submittedName>
</protein>
<name>A0A1H8Y6R8_9FIRM</name>
<accession>A0A1H8Y6R8</accession>
<dbReference type="PIRSF" id="PIRSF003073">
    <property type="entry name" value="DNAC_TnpB_IstB"/>
    <property type="match status" value="1"/>
</dbReference>
<dbReference type="GO" id="GO:0006260">
    <property type="term" value="P:DNA replication"/>
    <property type="evidence" value="ECO:0007669"/>
    <property type="project" value="TreeGrafter"/>
</dbReference>
<dbReference type="InterPro" id="IPR027417">
    <property type="entry name" value="P-loop_NTPase"/>
</dbReference>
<dbReference type="AlphaFoldDB" id="A0A1H8Y6R8"/>
<keyword evidence="1" id="KW-0547">Nucleotide-binding</keyword>
<evidence type="ECO:0000256" key="2">
    <source>
        <dbReference type="ARBA" id="ARBA00022840"/>
    </source>
</evidence>
<sequence length="244" mass="27973">MLNNQTLEKLISMKLSAMGKEYRRQLESPDTVALRFEERLGMLVDAEWTSRNNSRLTKLLRLANLRIQGACLEDLDYDPRRKLDRAYVARLADCSWINEHRNLIITGLTGTGKTYLACAFGNSACRRGLKTKYYRVNRLLTDLAIGRGDGSYNRMMRELKKTDLLILDDWGMAILDPVSGRDLLEVVEDRFGYRSTVISGQLPVREWHGLFEDSTIADAVLDRLVHNSYRFELSGPSKRNPNEP</sequence>
<dbReference type="OrthoDB" id="1634151at2"/>
<evidence type="ECO:0000259" key="3">
    <source>
        <dbReference type="Pfam" id="PF01695"/>
    </source>
</evidence>
<gene>
    <name evidence="4" type="ORF">SAMN04490178_1542</name>
</gene>
<evidence type="ECO:0000256" key="1">
    <source>
        <dbReference type="ARBA" id="ARBA00022741"/>
    </source>
</evidence>
<dbReference type="EMBL" id="FODY01000054">
    <property type="protein sequence ID" value="SEP47970.1"/>
    <property type="molecule type" value="Genomic_DNA"/>
</dbReference>
<dbReference type="PANTHER" id="PTHR30050">
    <property type="entry name" value="CHROMOSOMAL REPLICATION INITIATOR PROTEIN DNAA"/>
    <property type="match status" value="1"/>
</dbReference>
<proteinExistence type="predicted"/>
<dbReference type="SUPFAM" id="SSF52540">
    <property type="entry name" value="P-loop containing nucleoside triphosphate hydrolases"/>
    <property type="match status" value="1"/>
</dbReference>
<keyword evidence="5" id="KW-1185">Reference proteome</keyword>
<evidence type="ECO:0000313" key="5">
    <source>
        <dbReference type="Proteomes" id="UP000198847"/>
    </source>
</evidence>
<dbReference type="CDD" id="cd00009">
    <property type="entry name" value="AAA"/>
    <property type="match status" value="1"/>
</dbReference>
<reference evidence="4 5" key="1">
    <citation type="submission" date="2016-10" db="EMBL/GenBank/DDBJ databases">
        <authorList>
            <person name="de Groot N.N."/>
        </authorList>
    </citation>
    <scope>NUCLEOTIDE SEQUENCE [LARGE SCALE GENOMIC DNA]</scope>
    <source>
        <strain evidence="4 5">DSM 13305</strain>
    </source>
</reference>
<dbReference type="Proteomes" id="UP000198847">
    <property type="component" value="Unassembled WGS sequence"/>
</dbReference>
<feature type="domain" description="IstB-like ATP-binding" evidence="3">
    <location>
        <begin position="12"/>
        <end position="240"/>
    </location>
</feature>
<dbReference type="InterPro" id="IPR047661">
    <property type="entry name" value="IstB"/>
</dbReference>